<evidence type="ECO:0000313" key="4">
    <source>
        <dbReference type="Proteomes" id="UP000193900"/>
    </source>
</evidence>
<dbReference type="EMBL" id="FWFZ01000043">
    <property type="protein sequence ID" value="SLN76571.1"/>
    <property type="molecule type" value="Genomic_DNA"/>
</dbReference>
<gene>
    <name evidence="3" type="ORF">ROA7023_04210</name>
</gene>
<name>A0A1Y5U3U0_9RHOB</name>
<sequence length="758" mass="82257">MIRSLLVVLLSVVAGAATAQTVAIRSGWQAEFTRLVFSIPPAVEWELTEAEEGYLLTLDDPTVVYDLEGVFERIPQSRLANLTPDGNALKIDLACDCRADAFLWRPDRLVIDIKDGTAEDGADTVVASDGAGSQSPPAVADEPLVRLPLIVTDTAHSYEVLLPEVFHERDEDQIAETERTIIESVARAASQGLIDAVPASATEAAPPDAEPVEVSEEPPVPAEGLVPPDIGLVARTSIDRDLANLAMPFAGGTIETACPGNEVLRVADWGDARSFHAQLGEVRRSLSGGAGPLPLEESLTLARRYLYFGFGHEAAFALRSAETTTAEVAMLSDVAMIIEGERTRSGILETNIECGGSAALWAALALGEIPSGQDFDRDSVIFAFLDLPQYVQGAVGGELANILLEHGDIDASMIFLGRTERATDIDSEGLRLASIDVEMMNGDPRQTFSELLNLARTRDRYSEEIILRIFDLANELDVPVPRDILDLSAVYRFEADESPRLRKLISGEVQATLFAGDFQRALDIVNEESRRIERDHLQVLNSSIAFAVAREVDDVSFLTFSLEDLPRPLLAGAENAIAARLLQHGLADAAQDVLMTTPYRRDASERRYLRAEIALQLGELDAVGDILTAMTDPRSNRIRAEALTLEEDYVGAFSLEGPEIEGTEDTEAAWRAGAWERLAESDIPEVKAVSEMILELPPEEAFTVPQEQAPAGPGDPAGEADPQDDIEGPLARSNAILQRSYESRDIVAQALERFSVEN</sequence>
<evidence type="ECO:0000256" key="1">
    <source>
        <dbReference type="SAM" id="MobiDB-lite"/>
    </source>
</evidence>
<feature type="chain" id="PRO_5012283194" evidence="2">
    <location>
        <begin position="20"/>
        <end position="758"/>
    </location>
</feature>
<reference evidence="3 4" key="1">
    <citation type="submission" date="2017-03" db="EMBL/GenBank/DDBJ databases">
        <authorList>
            <person name="Afonso C.L."/>
            <person name="Miller P.J."/>
            <person name="Scott M.A."/>
            <person name="Spackman E."/>
            <person name="Goraichik I."/>
            <person name="Dimitrov K.M."/>
            <person name="Suarez D.L."/>
            <person name="Swayne D.E."/>
        </authorList>
    </citation>
    <scope>NUCLEOTIDE SEQUENCE [LARGE SCALE GENOMIC DNA]</scope>
    <source>
        <strain evidence="3 4">CECT 7023</strain>
    </source>
</reference>
<dbReference type="OrthoDB" id="7847197at2"/>
<dbReference type="RefSeq" id="WP_085880914.1">
    <property type="nucleotide sequence ID" value="NZ_FWFZ01000043.1"/>
</dbReference>
<feature type="region of interest" description="Disordered" evidence="1">
    <location>
        <begin position="701"/>
        <end position="734"/>
    </location>
</feature>
<evidence type="ECO:0000313" key="3">
    <source>
        <dbReference type="EMBL" id="SLN76571.1"/>
    </source>
</evidence>
<protein>
    <submittedName>
        <fullName evidence="3">Uncharacterized protein</fullName>
    </submittedName>
</protein>
<dbReference type="AlphaFoldDB" id="A0A1Y5U3U0"/>
<proteinExistence type="predicted"/>
<feature type="compositionally biased region" description="Low complexity" evidence="1">
    <location>
        <begin position="705"/>
        <end position="720"/>
    </location>
</feature>
<feature type="region of interest" description="Disordered" evidence="1">
    <location>
        <begin position="201"/>
        <end position="226"/>
    </location>
</feature>
<feature type="signal peptide" evidence="2">
    <location>
        <begin position="1"/>
        <end position="19"/>
    </location>
</feature>
<evidence type="ECO:0000256" key="2">
    <source>
        <dbReference type="SAM" id="SignalP"/>
    </source>
</evidence>
<organism evidence="3 4">
    <name type="scientific">Roseisalinus antarcticus</name>
    <dbReference type="NCBI Taxonomy" id="254357"/>
    <lineage>
        <taxon>Bacteria</taxon>
        <taxon>Pseudomonadati</taxon>
        <taxon>Pseudomonadota</taxon>
        <taxon>Alphaproteobacteria</taxon>
        <taxon>Rhodobacterales</taxon>
        <taxon>Roseobacteraceae</taxon>
        <taxon>Roseisalinus</taxon>
    </lineage>
</organism>
<accession>A0A1Y5U3U0</accession>
<keyword evidence="2" id="KW-0732">Signal</keyword>
<dbReference type="Proteomes" id="UP000193900">
    <property type="component" value="Unassembled WGS sequence"/>
</dbReference>
<keyword evidence="4" id="KW-1185">Reference proteome</keyword>